<dbReference type="Pfam" id="PF01419">
    <property type="entry name" value="Jacalin"/>
    <property type="match status" value="6"/>
</dbReference>
<organism evidence="2 3">
    <name type="scientific">Phytophthora aleatoria</name>
    <dbReference type="NCBI Taxonomy" id="2496075"/>
    <lineage>
        <taxon>Eukaryota</taxon>
        <taxon>Sar</taxon>
        <taxon>Stramenopiles</taxon>
        <taxon>Oomycota</taxon>
        <taxon>Peronosporomycetes</taxon>
        <taxon>Peronosporales</taxon>
        <taxon>Peronosporaceae</taxon>
        <taxon>Phytophthora</taxon>
    </lineage>
</organism>
<name>A0A8J5M9T9_9STRA</name>
<dbReference type="SMART" id="SM00915">
    <property type="entry name" value="Jacalin"/>
    <property type="match status" value="4"/>
</dbReference>
<gene>
    <name evidence="2" type="ORF">JG688_00001045</name>
</gene>
<reference evidence="2" key="1">
    <citation type="submission" date="2021-01" db="EMBL/GenBank/DDBJ databases">
        <title>Phytophthora aleatoria, a newly-described species from Pinus radiata is distinct from Phytophthora cactorum isolates based on comparative genomics.</title>
        <authorList>
            <person name="Mcdougal R."/>
            <person name="Panda P."/>
            <person name="Williams N."/>
            <person name="Studholme D.J."/>
        </authorList>
    </citation>
    <scope>NUCLEOTIDE SEQUENCE</scope>
    <source>
        <strain evidence="2">NZFS 4037</strain>
    </source>
</reference>
<feature type="domain" description="Jacalin-type lectin" evidence="1">
    <location>
        <begin position="1"/>
        <end position="67"/>
    </location>
</feature>
<feature type="domain" description="Jacalin-type lectin" evidence="1">
    <location>
        <begin position="1573"/>
        <end position="1714"/>
    </location>
</feature>
<dbReference type="Proteomes" id="UP000709295">
    <property type="component" value="Unassembled WGS sequence"/>
</dbReference>
<sequence>MEAHWGKKDDHTRVFYLNFGTSAGNSVSAGTQTDETGSVTAPDGYQLGGFFGRDGDEIDLLGVVWTSIAVVNDTATTAGSGSTAAGVTDEDIVLSALYGGPHGNAFSDIDSIKFTQTASSITLRSDKRVDAITLQVATPAEVTMNHGGTGGSDKTLTLGPGEYITSMEAHWGKKDDHTRVFYLKFVTSAGNSIEGGSTTDDNAVAKAPDGFQLAGFYGRAEDEVDQIGAIWTRISAKDLSLADEEESSGSGVLYGTTIRNWVGPTIGQHSDTACYRKSVDFDSNNICPLGYGKEDTNCQAQCPLSYPVQCSLECIPQNDDCVLEVLSKIGSVVAVALNAATGGVFGDILVAYKTAKWAITCAANVVNVVRGLIYYLRYRQTTAPQGDTAELLTAAYQTDVVVYDLPVAVCACLGLPVPKNARFADTVLVIVEGIVKQAITNGDEIISTGENVLKLLTGTDALNGTDSTTVDDLQDLINTNSTCGYELKRLTDHVVRQVNDIRNSTPDASPNDVRVKVYKSSIVMNDIPAVTNLCMGELLGNKTITAAFETRDMLRKTFGVIVDQLIDTGTTDMGKDVAKDDYMLKVANMGLVVLSTIDPTGIAYMASQFVQPILDEAFVGSYGTWTKKGDGVVHLILESVDIYDVKVVVHSGGDKYAEVKVGAGETVWAFMVLIAVGRVASDDTVQLSETFGGPHGSEFSDEASVVAGETVSFITIRAGERVDGISLGVSAPTAQTFTHGGTGEYITSMVAHWDKKDGHTRIFYLSFGTSAGNSVSGGTQTDSTGSVTAPDSFQLAGFYGRDGDEIDLLGERVDGLTLEISAPTAQTFTHGGTGGTDTTLTLGAGKTVSGGTQTDESGSVTAPDGYQLGGFFGRDGDEIDLLGVVWTSIEAVQEANPGNTTPTVSDSDIVLSDLYGGPHGVAFSDINSIKFEQVATSITIRADKRVDAVTLQIGTPEEVTMNHGGSGGTDNTLTLGVGEYITSMEAHWGKKDDHTRIFYLNFVTSAGNSISGGTQTDDKATATAPDGFQLAGFYGRAEAEVDQLGAIWTRISATDLALTDVEESDSLTYGTTTIRNWVGSTIGEADDTACYRKSVAFNSTNICPLGYGKDGDDCIAQCPLSYPVSCSLECIPQNDDCALETLSKIGSVVAVALNAATAGVFGEVLAAYKTAKWAITCVANIITVIRGLIYYLRYRQTAAPEGDTAELLVVAYQTDVVVYDLPIAVCTCLGLPVPTNAKFASMVLKVVEGIVKQAITNGDEIISTGENVLNLLTGTGALNTTDSTVDELQDLIDTNSSCGYELKHLTDKVVRSVNEIRNTTPGARVDDIRVSVYKSTLVLNDIPAVTNYCMGELLYNKTVTAAFETRDLLRKTFGVIIDQLIETGTTDMGESVAEDVYMLKVSNMGLVELSAIDPTGIAYMASQFVQPICGPTAYLGEIDDGRLYDALGLTTVDEAFEGSYGTWTKEGDGVVHLILESVDTEDVSVVIHSGGDKYAEVDVAAGDTVTWDATIPELQDKTFIDATRPGTVAPAGVSASASGSVSEDVAQTAVVAPDASVSGSGEQHVKASTIAGIELSDVFGGPHGSEFTDEPSASSGQTVSSITVRGADRVDGVSLTISAPSPLSFRHGGNGGTDSTLALADGEYVTSMEAHWGQHNAHTRVFYLNFTTNLGHSVTGGKSTDEQGVVTAPDGYQLSGFFGREGDEIDRLGAIWTSIKEIEATATEPPEVIDDDILLSELFGGPHGTAFSDVNTLVLGQTAGGVTIRSGERVDAVTLHVTEPAEVYMVHGGTGGTDKTLVLGTGEYINSIETHWDKKHDHTRVFYLNLGTNLGNSITGGTETDNNGSATAPDGYQLSGFFGRSGDEIDQIGAIWTRIAAKGVSLTDDMGTDLGSGSGSGFVTYSTSIRNWVGPTISDPTDKACYRKTEDFDSHNICPLGYGKDGDDCITYCPMAYPVPCGDECLPQNGDCLTDTLKKIFSVIAVALNVATDGVFGEILTTFKEVALVINCAANMIKLEEVMGLFRQKKKTTDAGEKAEKADADIPPTLMSVLKSVQEMDRKPPVTLALMGPFGNFSYLDKTLRRK</sequence>
<evidence type="ECO:0000313" key="2">
    <source>
        <dbReference type="EMBL" id="KAG6976760.1"/>
    </source>
</evidence>
<feature type="domain" description="Jacalin-type lectin" evidence="1">
    <location>
        <begin position="909"/>
        <end position="1050"/>
    </location>
</feature>
<evidence type="ECO:0000313" key="3">
    <source>
        <dbReference type="Proteomes" id="UP000709295"/>
    </source>
</evidence>
<accession>A0A8J5M9T9</accession>
<dbReference type="PROSITE" id="PS51752">
    <property type="entry name" value="JACALIN_LECTIN"/>
    <property type="match status" value="6"/>
</dbReference>
<protein>
    <recommendedName>
        <fullName evidence="1">Jacalin-type lectin domain-containing protein</fullName>
    </recommendedName>
</protein>
<evidence type="ECO:0000259" key="1">
    <source>
        <dbReference type="PROSITE" id="PS51752"/>
    </source>
</evidence>
<feature type="domain" description="Jacalin-type lectin" evidence="1">
    <location>
        <begin position="92"/>
        <end position="233"/>
    </location>
</feature>
<proteinExistence type="predicted"/>
<dbReference type="InterPro" id="IPR001229">
    <property type="entry name" value="Jacalin-like_lectin_dom"/>
</dbReference>
<dbReference type="EMBL" id="JAENGY010000022">
    <property type="protein sequence ID" value="KAG6976760.1"/>
    <property type="molecule type" value="Genomic_DNA"/>
</dbReference>
<comment type="caution">
    <text evidence="2">The sequence shown here is derived from an EMBL/GenBank/DDBJ whole genome shotgun (WGS) entry which is preliminary data.</text>
</comment>
<keyword evidence="3" id="KW-1185">Reference proteome</keyword>
<feature type="domain" description="Jacalin-type lectin" evidence="1">
    <location>
        <begin position="685"/>
        <end position="815"/>
    </location>
</feature>
<dbReference type="PANTHER" id="PTHR47293:SF15">
    <property type="entry name" value="JACALIN-RELATED LECTIN 19"/>
    <property type="match status" value="1"/>
</dbReference>
<dbReference type="CDD" id="cd09615">
    <property type="entry name" value="Jacalin_EEP"/>
    <property type="match status" value="3"/>
</dbReference>
<feature type="domain" description="Jacalin-type lectin" evidence="1">
    <location>
        <begin position="1733"/>
        <end position="1874"/>
    </location>
</feature>
<dbReference type="PANTHER" id="PTHR47293">
    <property type="entry name" value="JACALIN-RELATED LECTIN 3"/>
    <property type="match status" value="1"/>
</dbReference>